<evidence type="ECO:0000313" key="2">
    <source>
        <dbReference type="EMBL" id="TFE90147.1"/>
    </source>
</evidence>
<dbReference type="Proteomes" id="UP000298246">
    <property type="component" value="Unassembled WGS sequence"/>
</dbReference>
<feature type="transmembrane region" description="Helical" evidence="1">
    <location>
        <begin position="68"/>
        <end position="92"/>
    </location>
</feature>
<evidence type="ECO:0000313" key="3">
    <source>
        <dbReference type="Proteomes" id="UP000298246"/>
    </source>
</evidence>
<keyword evidence="1" id="KW-0812">Transmembrane</keyword>
<proteinExistence type="predicted"/>
<reference evidence="2 3" key="1">
    <citation type="submission" date="2017-03" db="EMBL/GenBank/DDBJ databases">
        <title>Isolation of Levoglucosan Utilizing Bacteria.</title>
        <authorList>
            <person name="Arya A.S."/>
        </authorList>
    </citation>
    <scope>NUCLEOTIDE SEQUENCE [LARGE SCALE GENOMIC DNA]</scope>
    <source>
        <strain evidence="2 3">MEC069</strain>
    </source>
</reference>
<name>A0A4Y8Q856_9BACL</name>
<feature type="transmembrane region" description="Helical" evidence="1">
    <location>
        <begin position="104"/>
        <end position="126"/>
    </location>
</feature>
<dbReference type="AlphaFoldDB" id="A0A4Y8Q856"/>
<comment type="caution">
    <text evidence="2">The sequence shown here is derived from an EMBL/GenBank/DDBJ whole genome shotgun (WGS) entry which is preliminary data.</text>
</comment>
<dbReference type="EMBL" id="MYFO01000005">
    <property type="protein sequence ID" value="TFE90147.1"/>
    <property type="molecule type" value="Genomic_DNA"/>
</dbReference>
<protein>
    <submittedName>
        <fullName evidence="2">Uncharacterized protein</fullName>
    </submittedName>
</protein>
<sequence length="170" mass="19155">MSLWNIQIGLAGALLLIICLLPKGRLALVICRRFSASHAGGFFRTLSYYLPVVNTYMIKRAVYGKASWASWGALILLLGILASMPLAGEGLLSTIQAYVRLNPFELTCMAGFLIAVVLYIVELQLNWDLCAMLDRRRWVVWAILLPPLCSLLLAERMIGYSRKMNFIWDE</sequence>
<keyword evidence="1" id="KW-0472">Membrane</keyword>
<gene>
    <name evidence="2" type="ORF">B5M42_05625</name>
</gene>
<keyword evidence="3" id="KW-1185">Reference proteome</keyword>
<feature type="transmembrane region" description="Helical" evidence="1">
    <location>
        <begin position="138"/>
        <end position="154"/>
    </location>
</feature>
<organism evidence="2 3">
    <name type="scientific">Paenibacillus athensensis</name>
    <dbReference type="NCBI Taxonomy" id="1967502"/>
    <lineage>
        <taxon>Bacteria</taxon>
        <taxon>Bacillati</taxon>
        <taxon>Bacillota</taxon>
        <taxon>Bacilli</taxon>
        <taxon>Bacillales</taxon>
        <taxon>Paenibacillaceae</taxon>
        <taxon>Paenibacillus</taxon>
    </lineage>
</organism>
<evidence type="ECO:0000256" key="1">
    <source>
        <dbReference type="SAM" id="Phobius"/>
    </source>
</evidence>
<keyword evidence="1" id="KW-1133">Transmembrane helix</keyword>
<dbReference type="RefSeq" id="WP_134750618.1">
    <property type="nucleotide sequence ID" value="NZ_MYFO02000001.1"/>
</dbReference>
<accession>A0A4Y8Q856</accession>